<feature type="compositionally biased region" description="Basic residues" evidence="2">
    <location>
        <begin position="210"/>
        <end position="219"/>
    </location>
</feature>
<reference evidence="3" key="1">
    <citation type="submission" date="2023-06" db="EMBL/GenBank/DDBJ databases">
        <authorList>
            <person name="Delattre M."/>
        </authorList>
    </citation>
    <scope>NUCLEOTIDE SEQUENCE</scope>
    <source>
        <strain evidence="3">AF72</strain>
    </source>
</reference>
<evidence type="ECO:0000256" key="1">
    <source>
        <dbReference type="SAM" id="Coils"/>
    </source>
</evidence>
<name>A0AA36DEA4_9BILA</name>
<feature type="compositionally biased region" description="Basic and acidic residues" evidence="2">
    <location>
        <begin position="116"/>
        <end position="126"/>
    </location>
</feature>
<dbReference type="Proteomes" id="UP001177023">
    <property type="component" value="Unassembled WGS sequence"/>
</dbReference>
<feature type="coiled-coil region" evidence="1">
    <location>
        <begin position="285"/>
        <end position="323"/>
    </location>
</feature>
<protein>
    <submittedName>
        <fullName evidence="3">Uncharacterized protein</fullName>
    </submittedName>
</protein>
<feature type="region of interest" description="Disordered" evidence="2">
    <location>
        <begin position="202"/>
        <end position="225"/>
    </location>
</feature>
<feature type="compositionally biased region" description="Basic and acidic residues" evidence="2">
    <location>
        <begin position="82"/>
        <end position="95"/>
    </location>
</feature>
<proteinExistence type="predicted"/>
<dbReference type="EMBL" id="CATQJA010002707">
    <property type="protein sequence ID" value="CAJ0586140.1"/>
    <property type="molecule type" value="Genomic_DNA"/>
</dbReference>
<feature type="region of interest" description="Disordered" evidence="2">
    <location>
        <begin position="59"/>
        <end position="137"/>
    </location>
</feature>
<accession>A0AA36DEA4</accession>
<dbReference type="AlphaFoldDB" id="A0AA36DEA4"/>
<sequence length="327" mass="36557">MHLIMKTTIQKTVEKSPSASTAEYYDALKAKAQANFPSRAKAIAKLIGGQKYGLVIQAGSDDEDDTPEDNRPIVHLPGPGDKSLDVRRNVQKRPEAASSRAGSVKQEVVPDAVPPRSKEKSTHRTLADTQPGVKQEPLDVENYSFDFHAGIEGSEADVHAHADAHAPIRHHNEQNVWIGDKDQSSSPTLHPIVVKEELLDGNPTEEPRRIDKKKKKKVKRGQEDWAAEPVPQIDTDHSIDKRVEETIMKMKLGGAKIGADWARMRAGMRETKSDVARMQINMTLLETLSEKRNAENRRLKQQNDQQAAQLNMLMEEVTALRERIRNG</sequence>
<gene>
    <name evidence="3" type="ORF">MSPICULIGERA_LOCUS24148</name>
</gene>
<evidence type="ECO:0000256" key="2">
    <source>
        <dbReference type="SAM" id="MobiDB-lite"/>
    </source>
</evidence>
<keyword evidence="4" id="KW-1185">Reference proteome</keyword>
<organism evidence="3 4">
    <name type="scientific">Mesorhabditis spiculigera</name>
    <dbReference type="NCBI Taxonomy" id="96644"/>
    <lineage>
        <taxon>Eukaryota</taxon>
        <taxon>Metazoa</taxon>
        <taxon>Ecdysozoa</taxon>
        <taxon>Nematoda</taxon>
        <taxon>Chromadorea</taxon>
        <taxon>Rhabditida</taxon>
        <taxon>Rhabditina</taxon>
        <taxon>Rhabditomorpha</taxon>
        <taxon>Rhabditoidea</taxon>
        <taxon>Rhabditidae</taxon>
        <taxon>Mesorhabditinae</taxon>
        <taxon>Mesorhabditis</taxon>
    </lineage>
</organism>
<feature type="non-terminal residue" evidence="3">
    <location>
        <position position="327"/>
    </location>
</feature>
<evidence type="ECO:0000313" key="3">
    <source>
        <dbReference type="EMBL" id="CAJ0586140.1"/>
    </source>
</evidence>
<comment type="caution">
    <text evidence="3">The sequence shown here is derived from an EMBL/GenBank/DDBJ whole genome shotgun (WGS) entry which is preliminary data.</text>
</comment>
<keyword evidence="1" id="KW-0175">Coiled coil</keyword>
<evidence type="ECO:0000313" key="4">
    <source>
        <dbReference type="Proteomes" id="UP001177023"/>
    </source>
</evidence>